<dbReference type="InterPro" id="IPR047057">
    <property type="entry name" value="MerR_fam"/>
</dbReference>
<dbReference type="Gene3D" id="1.10.1660.10">
    <property type="match status" value="1"/>
</dbReference>
<evidence type="ECO:0000256" key="3">
    <source>
        <dbReference type="ARBA" id="ARBA00023125"/>
    </source>
</evidence>
<dbReference type="EMBL" id="AWYA01000001">
    <property type="protein sequence ID" value="KIC05707.1"/>
    <property type="molecule type" value="Genomic_DNA"/>
</dbReference>
<keyword evidence="2" id="KW-0805">Transcription regulation</keyword>
<evidence type="ECO:0000313" key="7">
    <source>
        <dbReference type="Proteomes" id="UP000031011"/>
    </source>
</evidence>
<keyword evidence="3" id="KW-0238">DNA-binding</keyword>
<evidence type="ECO:0000256" key="2">
    <source>
        <dbReference type="ARBA" id="ARBA00023015"/>
    </source>
</evidence>
<proteinExistence type="predicted"/>
<sequence length="130" mass="15300">MDMKEKELRRSLAVLPIGTVMKLTSLSARQIRYYEEQGLVIPERNEGNRRMYSLNDIDTLLEIKDYLTEGINMAGIKHIYEEKAKEEAEKKARMEQPLTDADVRRILRDEFLSVGGLKKEDQFNFRNRTF</sequence>
<gene>
    <name evidence="6" type="ORF">LRN_1080</name>
</gene>
<dbReference type="InterPro" id="IPR009061">
    <property type="entry name" value="DNA-bd_dom_put_sf"/>
</dbReference>
<dbReference type="Proteomes" id="UP000031011">
    <property type="component" value="Unassembled WGS sequence"/>
</dbReference>
<reference evidence="6 7" key="1">
    <citation type="journal article" date="2015" name="BMC Microbiol.">
        <title>Lactobacillus ruminis strains cluster according to their mammalian gut source.</title>
        <authorList>
            <person name="O' Donnell M.M."/>
            <person name="Harris H.M."/>
            <person name="Lynch D.B."/>
            <person name="Ross R.P."/>
            <person name="O'Toole P.W."/>
        </authorList>
    </citation>
    <scope>NUCLEOTIDE SEQUENCE [LARGE SCALE GENOMIC DNA]</scope>
    <source>
        <strain evidence="6 7">DPC 6832</strain>
    </source>
</reference>
<evidence type="ECO:0000259" key="5">
    <source>
        <dbReference type="PROSITE" id="PS50937"/>
    </source>
</evidence>
<dbReference type="GO" id="GO:0003700">
    <property type="term" value="F:DNA-binding transcription factor activity"/>
    <property type="evidence" value="ECO:0007669"/>
    <property type="project" value="InterPro"/>
</dbReference>
<dbReference type="CDD" id="cd01105">
    <property type="entry name" value="HTH_GlnR-like"/>
    <property type="match status" value="1"/>
</dbReference>
<dbReference type="PROSITE" id="PS50937">
    <property type="entry name" value="HTH_MERR_2"/>
    <property type="match status" value="1"/>
</dbReference>
<dbReference type="PROSITE" id="PS00552">
    <property type="entry name" value="HTH_MERR_1"/>
    <property type="match status" value="1"/>
</dbReference>
<accession>A0A837DY22</accession>
<dbReference type="SMART" id="SM00422">
    <property type="entry name" value="HTH_MERR"/>
    <property type="match status" value="1"/>
</dbReference>
<evidence type="ECO:0000256" key="1">
    <source>
        <dbReference type="ARBA" id="ARBA00022491"/>
    </source>
</evidence>
<organism evidence="6 7">
    <name type="scientific">Ligilactobacillus ruminis DPC 6832</name>
    <dbReference type="NCBI Taxonomy" id="1402208"/>
    <lineage>
        <taxon>Bacteria</taxon>
        <taxon>Bacillati</taxon>
        <taxon>Bacillota</taxon>
        <taxon>Bacilli</taxon>
        <taxon>Lactobacillales</taxon>
        <taxon>Lactobacillaceae</taxon>
        <taxon>Ligilactobacillus</taxon>
    </lineage>
</organism>
<dbReference type="InterPro" id="IPR000551">
    <property type="entry name" value="MerR-type_HTH_dom"/>
</dbReference>
<name>A0A837DY22_9LACO</name>
<feature type="domain" description="HTH merR-type" evidence="5">
    <location>
        <begin position="14"/>
        <end position="82"/>
    </location>
</feature>
<dbReference type="Pfam" id="PF13411">
    <property type="entry name" value="MerR_1"/>
    <property type="match status" value="1"/>
</dbReference>
<dbReference type="PANTHER" id="PTHR30204">
    <property type="entry name" value="REDOX-CYCLING DRUG-SENSING TRANSCRIPTIONAL ACTIVATOR SOXR"/>
    <property type="match status" value="1"/>
</dbReference>
<dbReference type="GO" id="GO:0003677">
    <property type="term" value="F:DNA binding"/>
    <property type="evidence" value="ECO:0007669"/>
    <property type="project" value="UniProtKB-KW"/>
</dbReference>
<dbReference type="SUPFAM" id="SSF46955">
    <property type="entry name" value="Putative DNA-binding domain"/>
    <property type="match status" value="1"/>
</dbReference>
<keyword evidence="1" id="KW-0678">Repressor</keyword>
<keyword evidence="4" id="KW-0804">Transcription</keyword>
<dbReference type="AlphaFoldDB" id="A0A837DY22"/>
<dbReference type="PANTHER" id="PTHR30204:SF65">
    <property type="entry name" value="HTH-TYPE TRANSCRIPTIONAL REGULATOR TNRA"/>
    <property type="match status" value="1"/>
</dbReference>
<evidence type="ECO:0000313" key="6">
    <source>
        <dbReference type="EMBL" id="KIC05707.1"/>
    </source>
</evidence>
<evidence type="ECO:0000256" key="4">
    <source>
        <dbReference type="ARBA" id="ARBA00023163"/>
    </source>
</evidence>
<protein>
    <submittedName>
        <fullName evidence="6">Regulatory protein GlnR</fullName>
    </submittedName>
</protein>
<comment type="caution">
    <text evidence="6">The sequence shown here is derived from an EMBL/GenBank/DDBJ whole genome shotgun (WGS) entry which is preliminary data.</text>
</comment>